<sequence>MNKKFIAFITGTSGAGKSTLVNSLKNMNLLNCNIHDFDEGGVPEGADENWRRERTNHWVNICTDNYSNGISTIICGVCVPNEIKACEKYTDSLNIAYGFIEISETAILERLANRSWDNITIENNINWAKYLKNSVLAEKNNFIVDGEKNNPTKVAEYVLKQLLKEKV</sequence>
<evidence type="ECO:0000313" key="2">
    <source>
        <dbReference type="Proteomes" id="UP001058074"/>
    </source>
</evidence>
<name>A0ACB5RA10_9CLOT</name>
<reference evidence="1" key="1">
    <citation type="journal article" date="2025" name="Int. J. Syst. Evol. Microbiol.">
        <title>Inconstantimicrobium mannanitabidum sp. nov., a novel member of the family Clostridiaceae isolated from anoxic soil under the treatment of reductive soil disinfestation.</title>
        <authorList>
            <person name="Ueki A."/>
            <person name="Tonouchi A."/>
            <person name="Honma S."/>
            <person name="Kaku N."/>
            <person name="Ueki K."/>
        </authorList>
    </citation>
    <scope>NUCLEOTIDE SEQUENCE</scope>
    <source>
        <strain evidence="1">TW13</strain>
    </source>
</reference>
<organism evidence="1 2">
    <name type="scientific">Inconstantimicrobium mannanitabidum</name>
    <dbReference type="NCBI Taxonomy" id="1604901"/>
    <lineage>
        <taxon>Bacteria</taxon>
        <taxon>Bacillati</taxon>
        <taxon>Bacillota</taxon>
        <taxon>Clostridia</taxon>
        <taxon>Eubacteriales</taxon>
        <taxon>Clostridiaceae</taxon>
        <taxon>Inconstantimicrobium</taxon>
    </lineage>
</organism>
<dbReference type="EMBL" id="BROD01000001">
    <property type="protein sequence ID" value="GKX66023.1"/>
    <property type="molecule type" value="Genomic_DNA"/>
</dbReference>
<comment type="caution">
    <text evidence="1">The sequence shown here is derived from an EMBL/GenBank/DDBJ whole genome shotgun (WGS) entry which is preliminary data.</text>
</comment>
<evidence type="ECO:0000313" key="1">
    <source>
        <dbReference type="EMBL" id="GKX66023.1"/>
    </source>
</evidence>
<proteinExistence type="predicted"/>
<keyword evidence="2" id="KW-1185">Reference proteome</keyword>
<protein>
    <submittedName>
        <fullName evidence="1">Uncharacterized protein</fullName>
    </submittedName>
</protein>
<accession>A0ACB5RA10</accession>
<gene>
    <name evidence="1" type="ORF">rsdtw13_12810</name>
</gene>
<dbReference type="Proteomes" id="UP001058074">
    <property type="component" value="Unassembled WGS sequence"/>
</dbReference>